<evidence type="ECO:0000313" key="4">
    <source>
        <dbReference type="Proteomes" id="UP000005496"/>
    </source>
</evidence>
<dbReference type="AlphaFoldDB" id="D6SK81"/>
<feature type="domain" description="Ferritin/DPS" evidence="2">
    <location>
        <begin position="66"/>
        <end position="186"/>
    </location>
</feature>
<gene>
    <name evidence="3" type="ORF">Dthio_PD3747</name>
</gene>
<dbReference type="Proteomes" id="UP000005496">
    <property type="component" value="Unassembled WGS sequence"/>
</dbReference>
<dbReference type="Gene3D" id="1.20.1260.10">
    <property type="match status" value="1"/>
</dbReference>
<organism evidence="3 4">
    <name type="scientific">Desulfonatronospira thiodismutans ASO3-1</name>
    <dbReference type="NCBI Taxonomy" id="555779"/>
    <lineage>
        <taxon>Bacteria</taxon>
        <taxon>Pseudomonadati</taxon>
        <taxon>Thermodesulfobacteriota</taxon>
        <taxon>Desulfovibrionia</taxon>
        <taxon>Desulfovibrionales</taxon>
        <taxon>Desulfonatronovibrionaceae</taxon>
        <taxon>Desulfonatronospira</taxon>
    </lineage>
</organism>
<comment type="caution">
    <text evidence="3">The sequence shown here is derived from an EMBL/GenBank/DDBJ whole genome shotgun (WGS) entry which is preliminary data.</text>
</comment>
<dbReference type="InterPro" id="IPR008331">
    <property type="entry name" value="Ferritin_DPS_dom"/>
</dbReference>
<keyword evidence="1" id="KW-0479">Metal-binding</keyword>
<protein>
    <recommendedName>
        <fullName evidence="2">Ferritin/DPS domain-containing protein</fullName>
    </recommendedName>
</protein>
<name>D6SK81_9BACT</name>
<evidence type="ECO:0000313" key="3">
    <source>
        <dbReference type="EMBL" id="EFI36284.1"/>
    </source>
</evidence>
<dbReference type="eggNOG" id="COG1633">
    <property type="taxonomic scope" value="Bacteria"/>
</dbReference>
<dbReference type="PROSITE" id="PS51318">
    <property type="entry name" value="TAT"/>
    <property type="match status" value="1"/>
</dbReference>
<dbReference type="RefSeq" id="WP_008869403.1">
    <property type="nucleotide sequence ID" value="NZ_ACJN02000001.1"/>
</dbReference>
<dbReference type="EMBL" id="ACJN02000001">
    <property type="protein sequence ID" value="EFI36284.1"/>
    <property type="molecule type" value="Genomic_DNA"/>
</dbReference>
<evidence type="ECO:0000259" key="2">
    <source>
        <dbReference type="Pfam" id="PF00210"/>
    </source>
</evidence>
<dbReference type="InterPro" id="IPR006311">
    <property type="entry name" value="TAT_signal"/>
</dbReference>
<dbReference type="CDD" id="cd00657">
    <property type="entry name" value="Ferritin_like"/>
    <property type="match status" value="1"/>
</dbReference>
<dbReference type="InterPro" id="IPR012347">
    <property type="entry name" value="Ferritin-like"/>
</dbReference>
<dbReference type="InterPro" id="IPR009078">
    <property type="entry name" value="Ferritin-like_SF"/>
</dbReference>
<evidence type="ECO:0000256" key="1">
    <source>
        <dbReference type="ARBA" id="ARBA00023014"/>
    </source>
</evidence>
<dbReference type="OrthoDB" id="5471636at2"/>
<dbReference type="SUPFAM" id="SSF47240">
    <property type="entry name" value="Ferritin-like"/>
    <property type="match status" value="1"/>
</dbReference>
<proteinExistence type="predicted"/>
<keyword evidence="1" id="KW-0411">Iron-sulfur</keyword>
<keyword evidence="1" id="KW-0408">Iron</keyword>
<dbReference type="Pfam" id="PF00210">
    <property type="entry name" value="Ferritin"/>
    <property type="match status" value="1"/>
</dbReference>
<dbReference type="GO" id="GO:0051536">
    <property type="term" value="F:iron-sulfur cluster binding"/>
    <property type="evidence" value="ECO:0007669"/>
    <property type="project" value="UniProtKB-KW"/>
</dbReference>
<reference evidence="3" key="1">
    <citation type="submission" date="2010-05" db="EMBL/GenBank/DDBJ databases">
        <title>The draft genome of Desulfonatronospira thiodismutans ASO3-1.</title>
        <authorList>
            <consortium name="US DOE Joint Genome Institute (JGI-PGF)"/>
            <person name="Lucas S."/>
            <person name="Copeland A."/>
            <person name="Lapidus A."/>
            <person name="Cheng J.-F."/>
            <person name="Bruce D."/>
            <person name="Goodwin L."/>
            <person name="Pitluck S."/>
            <person name="Chertkov O."/>
            <person name="Brettin T."/>
            <person name="Detter J.C."/>
            <person name="Han C."/>
            <person name="Land M.L."/>
            <person name="Hauser L."/>
            <person name="Kyrpides N."/>
            <person name="Mikhailova N."/>
            <person name="Muyzer G."/>
            <person name="Woyke T."/>
        </authorList>
    </citation>
    <scope>NUCLEOTIDE SEQUENCE [LARGE SCALE GENOMIC DNA]</scope>
    <source>
        <strain evidence="3">ASO3-1</strain>
    </source>
</reference>
<keyword evidence="4" id="KW-1185">Reference proteome</keyword>
<sequence length="189" mass="20885">MSQKADRHKNLPHPMRITNQVLSRRSLLRTGAGALGIFLAAPGLTWASPGDTRQSEEAIELMILALQHEHGAFVQYANHAALLSMWLEEDLTRTYETIIADEVSHAISLVTALKKSGAEPTLAVWPARSGDDPGTLLRQDIAAEENAVEIYRRIIDLDISSGLRTELEKILKAEKAHQEVFEELLSRAG</sequence>
<dbReference type="GO" id="GO:0008199">
    <property type="term" value="F:ferric iron binding"/>
    <property type="evidence" value="ECO:0007669"/>
    <property type="project" value="InterPro"/>
</dbReference>
<accession>D6SK81</accession>